<reference evidence="2" key="1">
    <citation type="submission" date="2023-10" db="EMBL/GenBank/DDBJ databases">
        <title>Genome assembly of Pristionchus species.</title>
        <authorList>
            <person name="Yoshida K."/>
            <person name="Sommer R.J."/>
        </authorList>
    </citation>
    <scope>NUCLEOTIDE SEQUENCE</scope>
    <source>
        <strain evidence="2">RS0144</strain>
    </source>
</reference>
<keyword evidence="3" id="KW-1185">Reference proteome</keyword>
<feature type="compositionally biased region" description="Low complexity" evidence="1">
    <location>
        <begin position="15"/>
        <end position="49"/>
    </location>
</feature>
<feature type="non-terminal residue" evidence="2">
    <location>
        <position position="1"/>
    </location>
</feature>
<dbReference type="EMBL" id="BTSX01000001">
    <property type="protein sequence ID" value="GMS81120.1"/>
    <property type="molecule type" value="Genomic_DNA"/>
</dbReference>
<organism evidence="2 3">
    <name type="scientific">Pristionchus entomophagus</name>
    <dbReference type="NCBI Taxonomy" id="358040"/>
    <lineage>
        <taxon>Eukaryota</taxon>
        <taxon>Metazoa</taxon>
        <taxon>Ecdysozoa</taxon>
        <taxon>Nematoda</taxon>
        <taxon>Chromadorea</taxon>
        <taxon>Rhabditida</taxon>
        <taxon>Rhabditina</taxon>
        <taxon>Diplogasteromorpha</taxon>
        <taxon>Diplogasteroidea</taxon>
        <taxon>Neodiplogasteridae</taxon>
        <taxon>Pristionchus</taxon>
    </lineage>
</organism>
<evidence type="ECO:0008006" key="4">
    <source>
        <dbReference type="Google" id="ProtNLM"/>
    </source>
</evidence>
<evidence type="ECO:0000256" key="1">
    <source>
        <dbReference type="SAM" id="MobiDB-lite"/>
    </source>
</evidence>
<proteinExistence type="predicted"/>
<name>A0AAV5SLV9_9BILA</name>
<accession>A0AAV5SLV9</accession>
<evidence type="ECO:0000313" key="2">
    <source>
        <dbReference type="EMBL" id="GMS81120.1"/>
    </source>
</evidence>
<feature type="non-terminal residue" evidence="2">
    <location>
        <position position="143"/>
    </location>
</feature>
<gene>
    <name evidence="2" type="ORF">PENTCL1PPCAC_3295</name>
</gene>
<evidence type="ECO:0000313" key="3">
    <source>
        <dbReference type="Proteomes" id="UP001432027"/>
    </source>
</evidence>
<protein>
    <recommendedName>
        <fullName evidence="4">Apple domain-containing protein</fullName>
    </recommendedName>
</protein>
<dbReference type="Proteomes" id="UP001432027">
    <property type="component" value="Unassembled WGS sequence"/>
</dbReference>
<dbReference type="AlphaFoldDB" id="A0AAV5SLV9"/>
<comment type="caution">
    <text evidence="2">The sequence shown here is derived from an EMBL/GenBank/DDBJ whole genome shotgun (WGS) entry which is preliminary data.</text>
</comment>
<feature type="region of interest" description="Disordered" evidence="1">
    <location>
        <begin position="13"/>
        <end position="67"/>
    </location>
</feature>
<sequence length="143" mass="15711">STALLVMLLLRISAEPPETLLEPETSPSNDTSSSNETTPTPELPSTTEMPPLPEPARQTGESPPVLNCNSKIPKDGTFCIQTVDNEAQCNQICGQQELFNPDCVPIYDPNQEGAINCAIWNTKPMHFELFGSHFERLSVHIMS</sequence>